<evidence type="ECO:0000256" key="1">
    <source>
        <dbReference type="ARBA" id="ARBA00004192"/>
    </source>
</evidence>
<evidence type="ECO:0000256" key="20">
    <source>
        <dbReference type="ARBA" id="ARBA00024499"/>
    </source>
</evidence>
<dbReference type="KEGG" id="vg:37627395"/>
<dbReference type="NCBIfam" id="TIGR04198">
    <property type="entry name" value="paramyx_RNAcap"/>
    <property type="match status" value="1"/>
</dbReference>
<keyword evidence="12" id="KW-0378">Hydrolase</keyword>
<dbReference type="GO" id="GO:0005524">
    <property type="term" value="F:ATP binding"/>
    <property type="evidence" value="ECO:0007669"/>
    <property type="project" value="UniProtKB-KW"/>
</dbReference>
<dbReference type="InterPro" id="IPR025786">
    <property type="entry name" value="Mononega_L_MeTrfase"/>
</dbReference>
<evidence type="ECO:0000256" key="10">
    <source>
        <dbReference type="ARBA" id="ARBA00022695"/>
    </source>
</evidence>
<dbReference type="GeneID" id="37627395"/>
<keyword evidence="11" id="KW-0547">Nucleotide-binding</keyword>
<dbReference type="PROSITE" id="PS51590">
    <property type="entry name" value="SAM_MT_MNV_L"/>
    <property type="match status" value="1"/>
</dbReference>
<evidence type="ECO:0000313" key="29">
    <source>
        <dbReference type="EMBL" id="AJR28282.1"/>
    </source>
</evidence>
<evidence type="ECO:0000256" key="14">
    <source>
        <dbReference type="ARBA" id="ARBA00022844"/>
    </source>
</evidence>
<keyword evidence="8" id="KW-0808">Transferase</keyword>
<dbReference type="GO" id="GO:0003968">
    <property type="term" value="F:RNA-directed RNA polymerase activity"/>
    <property type="evidence" value="ECO:0007669"/>
    <property type="project" value="UniProtKB-KW"/>
</dbReference>
<dbReference type="RefSeq" id="YP_009362166.1">
    <property type="nucleotide sequence ID" value="NC_034536.1"/>
</dbReference>
<keyword evidence="15" id="KW-0693">Viral RNA replication</keyword>
<dbReference type="Pfam" id="PF00946">
    <property type="entry name" value="Mononeg_RNA_pol"/>
    <property type="match status" value="1"/>
</dbReference>
<dbReference type="InterPro" id="IPR039736">
    <property type="entry name" value="L_poly_C"/>
</dbReference>
<dbReference type="InterPro" id="IPR048397">
    <property type="entry name" value="Methyltrans_Mon_CD"/>
</dbReference>
<keyword evidence="18" id="KW-0511">Multifunctional enzyme</keyword>
<evidence type="ECO:0000256" key="13">
    <source>
        <dbReference type="ARBA" id="ARBA00022840"/>
    </source>
</evidence>
<evidence type="ECO:0000256" key="19">
    <source>
        <dbReference type="ARBA" id="ARBA00024494"/>
    </source>
</evidence>
<comment type="catalytic activity">
    <reaction evidence="26">
        <text>GTP + H2O = GDP + phosphate + H(+)</text>
        <dbReference type="Rhea" id="RHEA:19669"/>
        <dbReference type="ChEBI" id="CHEBI:15377"/>
        <dbReference type="ChEBI" id="CHEBI:15378"/>
        <dbReference type="ChEBI" id="CHEBI:37565"/>
        <dbReference type="ChEBI" id="CHEBI:43474"/>
        <dbReference type="ChEBI" id="CHEBI:58189"/>
    </reaction>
</comment>
<feature type="domain" description="Mononegavirus-type SAM-dependent 2'-O-MTase" evidence="28">
    <location>
        <begin position="1683"/>
        <end position="1878"/>
    </location>
</feature>
<evidence type="ECO:0000256" key="25">
    <source>
        <dbReference type="ARBA" id="ARBA00047370"/>
    </source>
</evidence>
<evidence type="ECO:0000256" key="24">
    <source>
        <dbReference type="ARBA" id="ARBA00047332"/>
    </source>
</evidence>
<name>A0A0D3R1A5_9RHAB</name>
<evidence type="ECO:0000256" key="16">
    <source>
        <dbReference type="ARBA" id="ARBA00023042"/>
    </source>
</evidence>
<dbReference type="EC" id="2.1.1.375" evidence="21"/>
<keyword evidence="6" id="KW-0489">Methyltransferase</keyword>
<proteinExistence type="predicted"/>
<comment type="catalytic activity">
    <reaction evidence="20">
        <text>a 5'-end (5'-triphosphoguanosine)-(2'-O-methyladenylyl)-adenylyl-cytidylyl-adenosine in mRNA + S-adenosyl-L-methionine = a 5'-end (N(7)-methyl 5'-triphosphoguanosine)-(2'-O-methyladenylyl)-adenylyl-cytidylyl-adenosine in mRNA + S-adenosyl-L-homocysteine</text>
        <dbReference type="Rhea" id="RHEA:65440"/>
        <dbReference type="Rhea" id="RHEA-COMP:16798"/>
        <dbReference type="Rhea" id="RHEA-COMP:16801"/>
        <dbReference type="ChEBI" id="CHEBI:57856"/>
        <dbReference type="ChEBI" id="CHEBI:59789"/>
        <dbReference type="ChEBI" id="CHEBI:156482"/>
        <dbReference type="ChEBI" id="CHEBI:156483"/>
    </reaction>
</comment>
<dbReference type="InterPro" id="IPR014023">
    <property type="entry name" value="Mononeg_RNA_pol_cat"/>
</dbReference>
<evidence type="ECO:0000256" key="9">
    <source>
        <dbReference type="ARBA" id="ARBA00022691"/>
    </source>
</evidence>
<keyword evidence="9" id="KW-0949">S-adenosyl-L-methionine</keyword>
<evidence type="ECO:0000256" key="4">
    <source>
        <dbReference type="ARBA" id="ARBA00012582"/>
    </source>
</evidence>
<evidence type="ECO:0000256" key="11">
    <source>
        <dbReference type="ARBA" id="ARBA00022741"/>
    </source>
</evidence>
<accession>A0A0D3R1A5</accession>
<keyword evidence="14" id="KW-0946">Virion</keyword>
<dbReference type="GO" id="GO:0030430">
    <property type="term" value="C:host cell cytoplasm"/>
    <property type="evidence" value="ECO:0007669"/>
    <property type="project" value="UniProtKB-SubCell"/>
</dbReference>
<evidence type="ECO:0000256" key="22">
    <source>
        <dbReference type="ARBA" id="ARBA00030436"/>
    </source>
</evidence>
<keyword evidence="30" id="KW-1185">Reference proteome</keyword>
<sequence>MDLLEDNSWYLEREDPSEDWDEVEEIWDNTSENKTRDDLNFMHNCDYNLNSPILLDPFLDLFLLSRGDEIQQRTIYFNQVESEHYSRLLKWIKENSNTLLFAQHPSPDSVVSNIHKTLINNPKFLPLISEAEELLKVGSDFSDQISPFLSKFEGLLGGEFPRDSIVADQDVLVTTGRFLLSHSLVCIANSVSMEERKTICKKFGLQDRMNLIWKDNALKEDDGKQNTRFWSMIVREPCVGNIMVTRDFVILLDSKTVLIKNHLLMVKDVFLARFQSMISIYIDRPFSPERLENLKMIYKKGDQLIQTLGNKGYDGVKLLEPIALDKISRLADAVKPLFPPFLDFRDHVEREVKNFGSRDLVDLYEHIQRIKSPYLVLDAYSVFRHFGHPIIEYQEGLKKLHDQVTLEKEIDVNYSECLGSDLAYKVLKKKFDEDKIWYVEKDLVPNRHPLYPFIRDNTWPPSSVVDNLGDIWAALPLKKCFEIPDIINPSQIYSDKSHSGTRTEVLDWVSRKRQGPVPTKKVLETMLKTPTRNWKEFLDKIDREGLSPEHLIIGLKPKEREIKRIGRYFALLSWELRDYFVVTEWLIKQHFVTLFKGLTMADDYVGVIKKMMNSSQGQGSKDYQRITIANHIDYEKWNNHQRKESNDGVFKVMGRFLGYPNLISRTHEFFQNSWVYYAGRSDVLGSRNGSLVDLSGKGIYFWNGQKGGLEGLRQKGWTTVSYLIIEREAKRRNTAVRVLAQGDNQVITPQYRTQKYRNENELIENLKNIRKNNDEIIGHIIEGTRKLGLLINNDETVRSTDFLIYGKIPIYHSQILGLPLKRWSRVNCVNNDELPTFSSVVSSVTTNSLTVAHFSPEPTNAIRNHLFFGNLGLNLLFKYSPSLRGSMRDRFPSSDWEDEEVVRMILLYLDPSLGGQTGTNLNRYFIRMFPDPITESLTFWRRIAVNSPSDSKFRRLACFAGDPELKQFEPRDFEKLIEDPAGLNFKRPTSINNILRSEIKKALIKGVGSVKNEVMRESLHYHASEEDRLLRWLMTIQPLFPRFISEFYSSTFHGVVKSLISLFCNSKSIRRVCKNSFKGGLEDIQRRNEIESMKSAIVLKKKIVSNMRCPEIWPCSSSKADDLRKRSWGQTVTGMTVPHPAELLGEIEFSHSCSTCLRKGESSHRPEFVTIMAPYGIGDPLTKGPFSPYLGSHTSEGTSLVTPWEKESTIPIIRKAERLRNSISWFVKEGGEIALSILDNLYALTGEDWSGSIKGFQRTGSAHHRFSCSRVSGGGYTACSPSGCSWMMLTSDTMGRLNEVNLDFMYQSLFVYAQGKLVFEKKNSGNPGVRHVHVACKSCIREITEIRLESSSPFSFRPVFHFLNKWVPNMKDAYKTAPRINLEEGPWDVVDPGLKIFFVSKAMGFLYGSRIVNQIESVDETSLYPLGIVKRLIPECFFWGLSSGLLCSASLGVLHRRTVLEGVKPEQALLGCYSWIVDELVKVDKFLGFISQPSLLIHLFGRRHRPICSYPPSISETSRLLKPYLKELALSLISREAVDRNLSKSVKGDVWVFSDISDFKIVSPYILGNWAFSVFKKSKDNQKKKNDLKEIQGILIKSTTGELGHSINWGELTPFSVYSCRSEIRHSLIDIPAYKEKEMAYDFGPDECFGEVWTRKLHWTGDQAERSSLNVPKKQDPMISSMRLAQLSTGAHYKLRSILRGLNIKYKDFICGGDGSGGLTSALLRYNRKSRGVFNSLMDLDNVNLRGSKPGPPPALLELGSEKDRCVNLMSVWEEPSDLSTKRAWDNFSILTTRYGLNVDLICVDAEVREDSVSDQIELNLMRFISSWIDRCTVIYKSYVGRLLKPSPIISDGSKLFSSVTLSTSEFSSSFTSEVYLVCTFKRGIPGLASVGFPDLKRMESDLKEISLIFRSHEEEFERALKLKRKDMLIGIPKRVLPDPFQELSGCLISCGLISGQAMDLTRKLPNLKKEGISASSAILALVSDAHIHWSSKIKKRIWLNDSQVRKILSLYVSVLICHSIWGNCSNTAARYQSILDRGGFVTSDENGKFKIGARAESGCQFGKVLFLDDCMSDVGGIARSFFLCFGFSSEPLSCQVFDRVTGDYNKGCGYKRFVEKIMFD</sequence>
<feature type="domain" description="RdRp catalytic" evidence="27">
    <location>
        <begin position="626"/>
        <end position="813"/>
    </location>
</feature>
<comment type="catalytic activity">
    <reaction evidence="24">
        <text>a 5'-end (5'-triphosphoguanosine)-adenylyl-adenylyl-cytidylyl-adenosine in mRNA + S-adenosyl-L-methionine = a 5'-end (5'-triphosphoguanosine)-(2'-O-methyladenylyl)-adenylyl-cytidylyl-adenosine in mRNA + S-adenosyl-L-homocysteine + H(+)</text>
        <dbReference type="Rhea" id="RHEA:65380"/>
        <dbReference type="Rhea" id="RHEA-COMP:16797"/>
        <dbReference type="Rhea" id="RHEA-COMP:16801"/>
        <dbReference type="ChEBI" id="CHEBI:15378"/>
        <dbReference type="ChEBI" id="CHEBI:57856"/>
        <dbReference type="ChEBI" id="CHEBI:59789"/>
        <dbReference type="ChEBI" id="CHEBI:156482"/>
        <dbReference type="ChEBI" id="CHEBI:156484"/>
    </reaction>
</comment>
<comment type="catalytic activity">
    <reaction evidence="25">
        <text>a 5'-end (5'-triphosphoguanosine)-adenylyl-adenylyl-cytidylyl-adenosine in mRNA + 2 S-adenosyl-L-methionine = a 5'-end (N(7)-methyl 5'-triphosphoguanosine)-(2'-O-methyladenylyl)-adenylyl-cytidylyl-adenosine in mRNA + 2 S-adenosyl-L-homocysteine + H(+)</text>
        <dbReference type="Rhea" id="RHEA:65376"/>
        <dbReference type="Rhea" id="RHEA-COMP:16797"/>
        <dbReference type="Rhea" id="RHEA-COMP:16798"/>
        <dbReference type="ChEBI" id="CHEBI:15378"/>
        <dbReference type="ChEBI" id="CHEBI:57856"/>
        <dbReference type="ChEBI" id="CHEBI:59789"/>
        <dbReference type="ChEBI" id="CHEBI:156483"/>
        <dbReference type="ChEBI" id="CHEBI:156484"/>
        <dbReference type="EC" id="2.1.1.375"/>
    </reaction>
</comment>
<dbReference type="PROSITE" id="PS50526">
    <property type="entry name" value="RDRP_SSRNA_NEG_NONSEG"/>
    <property type="match status" value="1"/>
</dbReference>
<evidence type="ECO:0000256" key="6">
    <source>
        <dbReference type="ARBA" id="ARBA00022603"/>
    </source>
</evidence>
<evidence type="ECO:0000256" key="7">
    <source>
        <dbReference type="ARBA" id="ARBA00022664"/>
    </source>
</evidence>
<protein>
    <recommendedName>
        <fullName evidence="23">Replicase</fullName>
        <ecNumber evidence="21">2.1.1.375</ecNumber>
        <ecNumber evidence="3">2.7.7.48</ecNumber>
        <ecNumber evidence="4">2.7.7.88</ecNumber>
    </recommendedName>
    <alternativeName>
        <fullName evidence="22">Transcriptase</fullName>
    </alternativeName>
</protein>
<evidence type="ECO:0000256" key="21">
    <source>
        <dbReference type="ARBA" id="ARBA00026099"/>
    </source>
</evidence>
<keyword evidence="7" id="KW-0507">mRNA processing</keyword>
<dbReference type="EC" id="2.7.7.48" evidence="3"/>
<keyword evidence="10" id="KW-0548">Nucleotidyltransferase</keyword>
<evidence type="ECO:0000259" key="27">
    <source>
        <dbReference type="PROSITE" id="PS50526"/>
    </source>
</evidence>
<evidence type="ECO:0000256" key="18">
    <source>
        <dbReference type="ARBA" id="ARBA00023268"/>
    </source>
</evidence>
<comment type="catalytic activity">
    <reaction evidence="19">
        <text>a 5'-end triphospho-adenylyl-adenylyl-cytidylyl-adenosine in mRNA + GDP + H(+) = a 5'-end (5'-triphosphoguanosine)-adenylyl-adenylyl-cytidylyl-adenosine in mRNA + diphosphate</text>
        <dbReference type="Rhea" id="RHEA:65436"/>
        <dbReference type="Rhea" id="RHEA-COMP:16797"/>
        <dbReference type="Rhea" id="RHEA-COMP:16799"/>
        <dbReference type="ChEBI" id="CHEBI:15378"/>
        <dbReference type="ChEBI" id="CHEBI:33019"/>
        <dbReference type="ChEBI" id="CHEBI:58189"/>
        <dbReference type="ChEBI" id="CHEBI:156484"/>
        <dbReference type="ChEBI" id="CHEBI:156503"/>
        <dbReference type="EC" id="2.7.7.88"/>
    </reaction>
</comment>
<evidence type="ECO:0000256" key="8">
    <source>
        <dbReference type="ARBA" id="ARBA00022679"/>
    </source>
</evidence>
<reference evidence="29 30" key="1">
    <citation type="journal article" date="2015" name="PLoS Pathog.">
        <title>Evolution of genome size and complexity in the rhabdoviridae.</title>
        <authorList>
            <person name="Walker P.J."/>
            <person name="Firth C."/>
            <person name="Widen S.G."/>
            <person name="Blasdell K.R."/>
            <person name="Guzman H."/>
            <person name="Wood T.G."/>
            <person name="Paradkar P.N."/>
            <person name="Holmes E.C."/>
            <person name="Tesh R.B."/>
            <person name="Vasilakis N."/>
        </authorList>
    </citation>
    <scope>NUCLEOTIDE SEQUENCE [LARGE SCALE GENOMIC DNA]</scope>
    <source>
        <strain evidence="29">BeAr427036</strain>
    </source>
</reference>
<dbReference type="Proteomes" id="UP000125481">
    <property type="component" value="Segment"/>
</dbReference>
<evidence type="ECO:0000256" key="5">
    <source>
        <dbReference type="ARBA" id="ARBA00022484"/>
    </source>
</evidence>
<dbReference type="Pfam" id="PF14314">
    <property type="entry name" value="Methyltrans_Mon_2nd"/>
    <property type="match status" value="1"/>
</dbReference>
<evidence type="ECO:0000256" key="12">
    <source>
        <dbReference type="ARBA" id="ARBA00022801"/>
    </source>
</evidence>
<keyword evidence="5" id="KW-0696">RNA-directed RNA polymerase</keyword>
<evidence type="ECO:0000256" key="2">
    <source>
        <dbReference type="ARBA" id="ARBA00004328"/>
    </source>
</evidence>
<evidence type="ECO:0000256" key="17">
    <source>
        <dbReference type="ARBA" id="ARBA00023200"/>
    </source>
</evidence>
<keyword evidence="17" id="KW-1035">Host cytoplasm</keyword>
<evidence type="ECO:0000313" key="30">
    <source>
        <dbReference type="Proteomes" id="UP000125481"/>
    </source>
</evidence>
<dbReference type="InterPro" id="IPR026890">
    <property type="entry name" value="Mononeg_mRNAcap"/>
</dbReference>
<dbReference type="Pfam" id="PF21080">
    <property type="entry name" value="Methyltrans_Mon_1st"/>
    <property type="match status" value="1"/>
</dbReference>
<comment type="subcellular location">
    <subcellularLocation>
        <location evidence="1">Host cytoplasm</location>
    </subcellularLocation>
    <subcellularLocation>
        <location evidence="2">Virion</location>
    </subcellularLocation>
</comment>
<keyword evidence="13" id="KW-0067">ATP-binding</keyword>
<evidence type="ECO:0000256" key="3">
    <source>
        <dbReference type="ARBA" id="ARBA00012494"/>
    </source>
</evidence>
<evidence type="ECO:0000256" key="26">
    <source>
        <dbReference type="ARBA" id="ARBA00048548"/>
    </source>
</evidence>
<organism evidence="29 30">
    <name type="scientific">Itacaiunas virus</name>
    <dbReference type="NCBI Taxonomy" id="490111"/>
    <lineage>
        <taxon>Viruses</taxon>
        <taxon>Riboviria</taxon>
        <taxon>Orthornavirae</taxon>
        <taxon>Negarnaviricota</taxon>
        <taxon>Haploviricotina</taxon>
        <taxon>Monjiviricetes</taxon>
        <taxon>Mononegavirales</taxon>
        <taxon>Rhabdoviridae</taxon>
        <taxon>Alpharhabdovirinae</taxon>
        <taxon>Curiovirus</taxon>
        <taxon>Curiovirus itacaiunas</taxon>
    </lineage>
</organism>
<evidence type="ECO:0000256" key="15">
    <source>
        <dbReference type="ARBA" id="ARBA00022953"/>
    </source>
</evidence>
<dbReference type="GO" id="GO:0016787">
    <property type="term" value="F:hydrolase activity"/>
    <property type="evidence" value="ECO:0007669"/>
    <property type="project" value="UniProtKB-KW"/>
</dbReference>
<dbReference type="Pfam" id="PF14318">
    <property type="entry name" value="Mononeg_mRNAcap"/>
    <property type="match status" value="1"/>
</dbReference>
<dbReference type="InterPro" id="IPR039530">
    <property type="entry name" value="L_methyltransferase_rhabdo"/>
</dbReference>
<dbReference type="EMBL" id="KM204984">
    <property type="protein sequence ID" value="AJR28282.1"/>
    <property type="molecule type" value="Viral_cRNA"/>
</dbReference>
<evidence type="ECO:0000259" key="28">
    <source>
        <dbReference type="PROSITE" id="PS51590"/>
    </source>
</evidence>
<dbReference type="EC" id="2.7.7.88" evidence="4"/>
<dbReference type="GO" id="GO:0004482">
    <property type="term" value="F:mRNA 5'-cap (guanine-N7-)-methyltransferase activity"/>
    <property type="evidence" value="ECO:0007669"/>
    <property type="project" value="InterPro"/>
</dbReference>
<dbReference type="GO" id="GO:0044423">
    <property type="term" value="C:virion component"/>
    <property type="evidence" value="ECO:0007669"/>
    <property type="project" value="UniProtKB-KW"/>
</dbReference>
<keyword evidence="16" id="KW-0506">mRNA capping</keyword>
<evidence type="ECO:0000256" key="23">
    <source>
        <dbReference type="ARBA" id="ARBA00031012"/>
    </source>
</evidence>